<proteinExistence type="predicted"/>
<sequence>MGVLTLVLAITVVLLVCLLFKKYIEEKTMDERSTKSESENEVTLNDGGNTTIPSVTGISSLHSCDVSEMNANDGMDVSVQSSSMSSSMPNTASTSDAAMTTSDSTSESATTSTITSNASMSANITSPKLLFGRSMQHSDSASIRTAIEPTSIRHRQIMSRIPPWELERESYDPQNLWNEEKHPK</sequence>
<feature type="compositionally biased region" description="Low complexity" evidence="1">
    <location>
        <begin position="77"/>
        <end position="114"/>
    </location>
</feature>
<evidence type="ECO:0000313" key="4">
    <source>
        <dbReference type="WBParaSite" id="ALUE_0001551301-mRNA-1"/>
    </source>
</evidence>
<name>A0A0M3ICB8_ASCLU</name>
<evidence type="ECO:0000313" key="3">
    <source>
        <dbReference type="Proteomes" id="UP000036681"/>
    </source>
</evidence>
<feature type="transmembrane region" description="Helical" evidence="2">
    <location>
        <begin position="6"/>
        <end position="24"/>
    </location>
</feature>
<dbReference type="Proteomes" id="UP000036681">
    <property type="component" value="Unplaced"/>
</dbReference>
<keyword evidence="2" id="KW-0472">Membrane</keyword>
<keyword evidence="2" id="KW-1133">Transmembrane helix</keyword>
<feature type="compositionally biased region" description="Basic and acidic residues" evidence="1">
    <location>
        <begin position="28"/>
        <end position="38"/>
    </location>
</feature>
<feature type="compositionally biased region" description="Polar residues" evidence="1">
    <location>
        <begin position="41"/>
        <end position="54"/>
    </location>
</feature>
<reference evidence="4" key="1">
    <citation type="submission" date="2017-02" db="UniProtKB">
        <authorList>
            <consortium name="WormBaseParasite"/>
        </authorList>
    </citation>
    <scope>IDENTIFICATION</scope>
</reference>
<feature type="region of interest" description="Disordered" evidence="1">
    <location>
        <begin position="69"/>
        <end position="114"/>
    </location>
</feature>
<evidence type="ECO:0000256" key="1">
    <source>
        <dbReference type="SAM" id="MobiDB-lite"/>
    </source>
</evidence>
<evidence type="ECO:0000256" key="2">
    <source>
        <dbReference type="SAM" id="Phobius"/>
    </source>
</evidence>
<keyword evidence="3" id="KW-1185">Reference proteome</keyword>
<keyword evidence="2" id="KW-0812">Transmembrane</keyword>
<dbReference type="AlphaFoldDB" id="A0A0M3ICB8"/>
<accession>A0A0M3ICB8</accession>
<feature type="region of interest" description="Disordered" evidence="1">
    <location>
        <begin position="28"/>
        <end position="54"/>
    </location>
</feature>
<protein>
    <submittedName>
        <fullName evidence="4">Uncharacterized protein</fullName>
    </submittedName>
</protein>
<organism evidence="3 4">
    <name type="scientific">Ascaris lumbricoides</name>
    <name type="common">Giant roundworm</name>
    <dbReference type="NCBI Taxonomy" id="6252"/>
    <lineage>
        <taxon>Eukaryota</taxon>
        <taxon>Metazoa</taxon>
        <taxon>Ecdysozoa</taxon>
        <taxon>Nematoda</taxon>
        <taxon>Chromadorea</taxon>
        <taxon>Rhabditida</taxon>
        <taxon>Spirurina</taxon>
        <taxon>Ascaridomorpha</taxon>
        <taxon>Ascaridoidea</taxon>
        <taxon>Ascarididae</taxon>
        <taxon>Ascaris</taxon>
    </lineage>
</organism>
<dbReference type="WBParaSite" id="ALUE_0001551301-mRNA-1">
    <property type="protein sequence ID" value="ALUE_0001551301-mRNA-1"/>
    <property type="gene ID" value="ALUE_0001551301"/>
</dbReference>